<keyword evidence="2" id="KW-1185">Reference proteome</keyword>
<dbReference type="Proteomes" id="UP001187343">
    <property type="component" value="Unassembled WGS sequence"/>
</dbReference>
<reference evidence="1" key="1">
    <citation type="submission" date="2023-08" db="EMBL/GenBank/DDBJ databases">
        <title>Chromosome-level Genome Assembly of mud carp (Cirrhinus molitorella).</title>
        <authorList>
            <person name="Liu H."/>
        </authorList>
    </citation>
    <scope>NUCLEOTIDE SEQUENCE</scope>
    <source>
        <strain evidence="1">Prfri</strain>
        <tissue evidence="1">Muscle</tissue>
    </source>
</reference>
<evidence type="ECO:0000313" key="2">
    <source>
        <dbReference type="Proteomes" id="UP001187343"/>
    </source>
</evidence>
<evidence type="ECO:0000313" key="1">
    <source>
        <dbReference type="EMBL" id="KAK2909040.1"/>
    </source>
</evidence>
<sequence length="66" mass="6928">MQHCCPNDKVFSSILLKSGGLFVNSFGSEATGKPATDIGLLIGTADNNARPFWSKGCINDHATCGI</sequence>
<dbReference type="EMBL" id="JAUYZG010000004">
    <property type="protein sequence ID" value="KAK2909040.1"/>
    <property type="molecule type" value="Genomic_DNA"/>
</dbReference>
<accession>A0AA88Q643</accession>
<gene>
    <name evidence="1" type="ORF">Q8A67_004877</name>
</gene>
<proteinExistence type="predicted"/>
<protein>
    <submittedName>
        <fullName evidence="1">Uncharacterized protein</fullName>
    </submittedName>
</protein>
<name>A0AA88Q643_9TELE</name>
<organism evidence="1 2">
    <name type="scientific">Cirrhinus molitorella</name>
    <name type="common">mud carp</name>
    <dbReference type="NCBI Taxonomy" id="172907"/>
    <lineage>
        <taxon>Eukaryota</taxon>
        <taxon>Metazoa</taxon>
        <taxon>Chordata</taxon>
        <taxon>Craniata</taxon>
        <taxon>Vertebrata</taxon>
        <taxon>Euteleostomi</taxon>
        <taxon>Actinopterygii</taxon>
        <taxon>Neopterygii</taxon>
        <taxon>Teleostei</taxon>
        <taxon>Ostariophysi</taxon>
        <taxon>Cypriniformes</taxon>
        <taxon>Cyprinidae</taxon>
        <taxon>Labeoninae</taxon>
        <taxon>Labeonini</taxon>
        <taxon>Cirrhinus</taxon>
    </lineage>
</organism>
<comment type="caution">
    <text evidence="1">The sequence shown here is derived from an EMBL/GenBank/DDBJ whole genome shotgun (WGS) entry which is preliminary data.</text>
</comment>
<dbReference type="AlphaFoldDB" id="A0AA88Q643"/>